<proteinExistence type="predicted"/>
<feature type="domain" description="General stress protein FMN-binding split barrel" evidence="1">
    <location>
        <begin position="30"/>
        <end position="178"/>
    </location>
</feature>
<comment type="caution">
    <text evidence="2">The sequence shown here is derived from an EMBL/GenBank/DDBJ whole genome shotgun (WGS) entry which is preliminary data.</text>
</comment>
<dbReference type="SUPFAM" id="SSF50475">
    <property type="entry name" value="FMN-binding split barrel"/>
    <property type="match status" value="1"/>
</dbReference>
<dbReference type="Gene3D" id="2.30.110.10">
    <property type="entry name" value="Electron Transport, Fmn-binding Protein, Chain A"/>
    <property type="match status" value="1"/>
</dbReference>
<dbReference type="InterPro" id="IPR038725">
    <property type="entry name" value="YdaG_split_barrel_FMN-bd"/>
</dbReference>
<dbReference type="InterPro" id="IPR052917">
    <property type="entry name" value="Stress-Dev_Protein"/>
</dbReference>
<evidence type="ECO:0000313" key="3">
    <source>
        <dbReference type="Proteomes" id="UP000680038"/>
    </source>
</evidence>
<organism evidence="2 3">
    <name type="scientific">Dyadobacter helix</name>
    <dbReference type="NCBI Taxonomy" id="2822344"/>
    <lineage>
        <taxon>Bacteria</taxon>
        <taxon>Pseudomonadati</taxon>
        <taxon>Bacteroidota</taxon>
        <taxon>Cytophagia</taxon>
        <taxon>Cytophagales</taxon>
        <taxon>Spirosomataceae</taxon>
        <taxon>Dyadobacter</taxon>
    </lineage>
</organism>
<dbReference type="AlphaFoldDB" id="A0A916N4D9"/>
<dbReference type="PANTHER" id="PTHR34818:SF1">
    <property type="entry name" value="PROTEIN BLI-3"/>
    <property type="match status" value="1"/>
</dbReference>
<reference evidence="2" key="1">
    <citation type="submission" date="2021-04" db="EMBL/GenBank/DDBJ databases">
        <authorList>
            <person name="Rodrigo-Torres L."/>
            <person name="Arahal R. D."/>
            <person name="Lucena T."/>
        </authorList>
    </citation>
    <scope>NUCLEOTIDE SEQUENCE</scope>
    <source>
        <strain evidence="2">CECT 9275</strain>
    </source>
</reference>
<dbReference type="EMBL" id="CAJRAF010000002">
    <property type="protein sequence ID" value="CAG5000036.1"/>
    <property type="molecule type" value="Genomic_DNA"/>
</dbReference>
<dbReference type="Pfam" id="PF16242">
    <property type="entry name" value="Pyrid_ox_like"/>
    <property type="match status" value="1"/>
</dbReference>
<evidence type="ECO:0000313" key="2">
    <source>
        <dbReference type="EMBL" id="CAG5000036.1"/>
    </source>
</evidence>
<evidence type="ECO:0000259" key="1">
    <source>
        <dbReference type="Pfam" id="PF16242"/>
    </source>
</evidence>
<dbReference type="PANTHER" id="PTHR34818">
    <property type="entry name" value="PROTEIN BLI-3"/>
    <property type="match status" value="1"/>
</dbReference>
<keyword evidence="3" id="KW-1185">Reference proteome</keyword>
<gene>
    <name evidence="2" type="ORF">DYBT9275_02371</name>
</gene>
<name>A0A916N4D9_9BACT</name>
<protein>
    <recommendedName>
        <fullName evidence="1">General stress protein FMN-binding split barrel domain-containing protein</fullName>
    </recommendedName>
</protein>
<sequence length="188" mass="21287">MYQSEKENIMDSINQQQPEENHKDLFGREAGQKIREMAKSANTCHFCTRITTGQPLKVRPMSVQQVDNEGNFWFLSADDSHKNADIQADSNVHLLFQGSAYSDFLSVYGTATISKDKQIIKELWEPILKTWFTEGIDDPRITAIRVEAREGYYWDNKHGNAVAFAKTLVGAMIGKTLDDSIEGKLVNP</sequence>
<dbReference type="Proteomes" id="UP000680038">
    <property type="component" value="Unassembled WGS sequence"/>
</dbReference>
<accession>A0A916N4D9</accession>
<dbReference type="InterPro" id="IPR012349">
    <property type="entry name" value="Split_barrel_FMN-bd"/>
</dbReference>